<feature type="transmembrane region" description="Helical" evidence="6">
    <location>
        <begin position="7"/>
        <end position="27"/>
    </location>
</feature>
<keyword evidence="3 6" id="KW-0812">Transmembrane</keyword>
<accession>A0A0F9UVI0</accession>
<feature type="transmembrane region" description="Helical" evidence="6">
    <location>
        <begin position="200"/>
        <end position="221"/>
    </location>
</feature>
<evidence type="ECO:0000256" key="3">
    <source>
        <dbReference type="ARBA" id="ARBA00022692"/>
    </source>
</evidence>
<evidence type="ECO:0000256" key="5">
    <source>
        <dbReference type="ARBA" id="ARBA00023136"/>
    </source>
</evidence>
<organism evidence="7">
    <name type="scientific">marine sediment metagenome</name>
    <dbReference type="NCBI Taxonomy" id="412755"/>
    <lineage>
        <taxon>unclassified sequences</taxon>
        <taxon>metagenomes</taxon>
        <taxon>ecological metagenomes</taxon>
    </lineage>
</organism>
<dbReference type="PANTHER" id="PTHR21716">
    <property type="entry name" value="TRANSMEMBRANE PROTEIN"/>
    <property type="match status" value="1"/>
</dbReference>
<evidence type="ECO:0000313" key="7">
    <source>
        <dbReference type="EMBL" id="KKN97055.1"/>
    </source>
</evidence>
<name>A0A0F9UVI0_9ZZZZ</name>
<comment type="similarity">
    <text evidence="2">Belongs to the autoinducer-2 exporter (AI-2E) (TC 2.A.86) family.</text>
</comment>
<keyword evidence="5 6" id="KW-0472">Membrane</keyword>
<dbReference type="GO" id="GO:0016020">
    <property type="term" value="C:membrane"/>
    <property type="evidence" value="ECO:0007669"/>
    <property type="project" value="UniProtKB-SubCell"/>
</dbReference>
<feature type="transmembrane region" description="Helical" evidence="6">
    <location>
        <begin position="33"/>
        <end position="51"/>
    </location>
</feature>
<comment type="caution">
    <text evidence="7">The sequence shown here is derived from an EMBL/GenBank/DDBJ whole genome shotgun (WGS) entry which is preliminary data.</text>
</comment>
<comment type="subcellular location">
    <subcellularLocation>
        <location evidence="1">Membrane</location>
        <topology evidence="1">Multi-pass membrane protein</topology>
    </subcellularLocation>
</comment>
<feature type="transmembrane region" description="Helical" evidence="6">
    <location>
        <begin position="63"/>
        <end position="89"/>
    </location>
</feature>
<evidence type="ECO:0000256" key="6">
    <source>
        <dbReference type="SAM" id="Phobius"/>
    </source>
</evidence>
<evidence type="ECO:0000256" key="4">
    <source>
        <dbReference type="ARBA" id="ARBA00022989"/>
    </source>
</evidence>
<dbReference type="AlphaFoldDB" id="A0A0F9UVI0"/>
<dbReference type="Pfam" id="PF01594">
    <property type="entry name" value="AI-2E_transport"/>
    <property type="match status" value="1"/>
</dbReference>
<sequence length="342" mass="37774">MNGSRVLDISLGTIFKIAFIALLFYIIYLIRDILILSIFALIISILFNPIIDFLQRKRIPRVLAVIFVYIGIFGLISLLIYSLASLFFVEIQKFSQGLPEYFETISPPLKSLGVEAFEDIESFIGLLNKSVETIAASFLGAVSAIFGGIFSTIYVVTIAIFLSLEEKGVEKSLSLLFPKKYETYVLHLWARCQRKVSGWFLSRILASIFVGGVVYVAFLILNVKYPLTLGLLAGVLNFIPIIGPIVTGILIFVIISLDSTLRAIFALVAFTLVQQIENNILTPLLTKRFVALSPVIVLISLVIGGKLLGILGAIFAIPLAGILSEFLKDFLAKKKEEESIVL</sequence>
<feature type="transmembrane region" description="Helical" evidence="6">
    <location>
        <begin position="227"/>
        <end position="253"/>
    </location>
</feature>
<feature type="transmembrane region" description="Helical" evidence="6">
    <location>
        <begin position="134"/>
        <end position="162"/>
    </location>
</feature>
<evidence type="ECO:0000256" key="2">
    <source>
        <dbReference type="ARBA" id="ARBA00009773"/>
    </source>
</evidence>
<reference evidence="7" key="1">
    <citation type="journal article" date="2015" name="Nature">
        <title>Complex archaea that bridge the gap between prokaryotes and eukaryotes.</title>
        <authorList>
            <person name="Spang A."/>
            <person name="Saw J.H."/>
            <person name="Jorgensen S.L."/>
            <person name="Zaremba-Niedzwiedzka K."/>
            <person name="Martijn J."/>
            <person name="Lind A.E."/>
            <person name="van Eijk R."/>
            <person name="Schleper C."/>
            <person name="Guy L."/>
            <person name="Ettema T.J."/>
        </authorList>
    </citation>
    <scope>NUCLEOTIDE SEQUENCE</scope>
</reference>
<dbReference type="EMBL" id="LAZR01000060">
    <property type="protein sequence ID" value="KKN97055.1"/>
    <property type="molecule type" value="Genomic_DNA"/>
</dbReference>
<protein>
    <recommendedName>
        <fullName evidence="8">AI-2E family transporter</fullName>
    </recommendedName>
</protein>
<gene>
    <name evidence="7" type="ORF">LCGC14_0160120</name>
</gene>
<evidence type="ECO:0008006" key="8">
    <source>
        <dbReference type="Google" id="ProtNLM"/>
    </source>
</evidence>
<proteinExistence type="inferred from homology"/>
<dbReference type="InterPro" id="IPR002549">
    <property type="entry name" value="AI-2E-like"/>
</dbReference>
<keyword evidence="4 6" id="KW-1133">Transmembrane helix</keyword>
<evidence type="ECO:0000256" key="1">
    <source>
        <dbReference type="ARBA" id="ARBA00004141"/>
    </source>
</evidence>
<feature type="transmembrane region" description="Helical" evidence="6">
    <location>
        <begin position="296"/>
        <end position="323"/>
    </location>
</feature>
<dbReference type="GO" id="GO:0055085">
    <property type="term" value="P:transmembrane transport"/>
    <property type="evidence" value="ECO:0007669"/>
    <property type="project" value="TreeGrafter"/>
</dbReference>
<dbReference type="PANTHER" id="PTHR21716:SF62">
    <property type="entry name" value="TRANSPORT PROTEIN YDBI-RELATED"/>
    <property type="match status" value="1"/>
</dbReference>